<dbReference type="EMBL" id="BKCJ010211941">
    <property type="protein sequence ID" value="GEY81119.1"/>
    <property type="molecule type" value="Genomic_DNA"/>
</dbReference>
<evidence type="ECO:0000256" key="1">
    <source>
        <dbReference type="SAM" id="MobiDB-lite"/>
    </source>
</evidence>
<feature type="region of interest" description="Disordered" evidence="1">
    <location>
        <begin position="198"/>
        <end position="307"/>
    </location>
</feature>
<feature type="region of interest" description="Disordered" evidence="1">
    <location>
        <begin position="1"/>
        <end position="23"/>
    </location>
</feature>
<feature type="compositionally biased region" description="Basic and acidic residues" evidence="1">
    <location>
        <begin position="198"/>
        <end position="231"/>
    </location>
</feature>
<reference evidence="2" key="1">
    <citation type="journal article" date="2019" name="Sci. Rep.">
        <title>Draft genome of Tanacetum cinerariifolium, the natural source of mosquito coil.</title>
        <authorList>
            <person name="Yamashiro T."/>
            <person name="Shiraishi A."/>
            <person name="Satake H."/>
            <person name="Nakayama K."/>
        </authorList>
    </citation>
    <scope>NUCLEOTIDE SEQUENCE</scope>
</reference>
<feature type="compositionally biased region" description="Basic and acidic residues" evidence="1">
    <location>
        <begin position="7"/>
        <end position="23"/>
    </location>
</feature>
<feature type="compositionally biased region" description="Polar residues" evidence="1">
    <location>
        <begin position="238"/>
        <end position="250"/>
    </location>
</feature>
<protein>
    <submittedName>
        <fullName evidence="2">Uncharacterized protein</fullName>
    </submittedName>
</protein>
<gene>
    <name evidence="2" type="ORF">Tci_453093</name>
</gene>
<proteinExistence type="predicted"/>
<comment type="caution">
    <text evidence="2">The sequence shown here is derived from an EMBL/GenBank/DDBJ whole genome shotgun (WGS) entry which is preliminary data.</text>
</comment>
<evidence type="ECO:0000313" key="2">
    <source>
        <dbReference type="EMBL" id="GEY81119.1"/>
    </source>
</evidence>
<organism evidence="2">
    <name type="scientific">Tanacetum cinerariifolium</name>
    <name type="common">Dalmatian daisy</name>
    <name type="synonym">Chrysanthemum cinerariifolium</name>
    <dbReference type="NCBI Taxonomy" id="118510"/>
    <lineage>
        <taxon>Eukaryota</taxon>
        <taxon>Viridiplantae</taxon>
        <taxon>Streptophyta</taxon>
        <taxon>Embryophyta</taxon>
        <taxon>Tracheophyta</taxon>
        <taxon>Spermatophyta</taxon>
        <taxon>Magnoliopsida</taxon>
        <taxon>eudicotyledons</taxon>
        <taxon>Gunneridae</taxon>
        <taxon>Pentapetalae</taxon>
        <taxon>asterids</taxon>
        <taxon>campanulids</taxon>
        <taxon>Asterales</taxon>
        <taxon>Asteraceae</taxon>
        <taxon>Asteroideae</taxon>
        <taxon>Anthemideae</taxon>
        <taxon>Anthemidinae</taxon>
        <taxon>Tanacetum</taxon>
    </lineage>
</organism>
<feature type="compositionally biased region" description="Basic and acidic residues" evidence="1">
    <location>
        <begin position="293"/>
        <end position="302"/>
    </location>
</feature>
<sequence length="526" mass="60355">MYDDVNAELKDAEPVNQDKGDEEMTHAKNVNVKHDEVSQEVAGDQVKDDAQETVTASPATQKTKDLIQISNLEKEVRELKNVDHSSALCATIKFEFLTAIKEYIGTSLDDALYKQVKPQNSAEDIRKVKMEHATIQQETKYTITSSDTAELQEFNQKRCLFETMTKTKSFNKNAKHKARYHALIESIFEDEDAIDKGVADKSKKRKPDDADSPTRPDQRLKRKKTDKETKPSKKSKSIVTSKGATKSQPKSIGKSAQAEETLFEDGDTQVPQNHREDTDNTDEPPVVNVNPKDWFKKPERPPTLDPEWNECKTVDNKPTQKWLNDLAKAKKPSKTLNDLMSTLIDFSAFVMNHLQISDLTQDILVRPAYNILKGTCRSYIKLEYNMEECYKALTDQLDWNNPEGDRYPFDLSKPNRLFNLKGEDIVHLAAALCMFTRHSVIQKRMKDLQLGVESYQKKLNISTPRTREEDFFQRAPYTTVSDPQGVIYEDKLNRKRLMRSDELYKFNDGTLQSVRDTLHDMLPIYG</sequence>
<accession>A0A699HXL8</accession>
<name>A0A699HXL8_TANCI</name>
<dbReference type="AlphaFoldDB" id="A0A699HXL8"/>